<keyword evidence="3" id="KW-1185">Reference proteome</keyword>
<dbReference type="KEGG" id="trg:TRUGW13939_03215"/>
<feature type="compositionally biased region" description="Polar residues" evidence="1">
    <location>
        <begin position="760"/>
        <end position="784"/>
    </location>
</feature>
<feature type="region of interest" description="Disordered" evidence="1">
    <location>
        <begin position="702"/>
        <end position="726"/>
    </location>
</feature>
<organism evidence="2 3">
    <name type="scientific">Talaromyces rugulosus</name>
    <name type="common">Penicillium rugulosum</name>
    <dbReference type="NCBI Taxonomy" id="121627"/>
    <lineage>
        <taxon>Eukaryota</taxon>
        <taxon>Fungi</taxon>
        <taxon>Dikarya</taxon>
        <taxon>Ascomycota</taxon>
        <taxon>Pezizomycotina</taxon>
        <taxon>Eurotiomycetes</taxon>
        <taxon>Eurotiomycetidae</taxon>
        <taxon>Eurotiales</taxon>
        <taxon>Trichocomaceae</taxon>
        <taxon>Talaromyces</taxon>
        <taxon>Talaromyces sect. Islandici</taxon>
    </lineage>
</organism>
<feature type="compositionally biased region" description="Low complexity" evidence="1">
    <location>
        <begin position="305"/>
        <end position="322"/>
    </location>
</feature>
<dbReference type="OrthoDB" id="5408998at2759"/>
<evidence type="ECO:0000313" key="3">
    <source>
        <dbReference type="Proteomes" id="UP000509510"/>
    </source>
</evidence>
<feature type="region of interest" description="Disordered" evidence="1">
    <location>
        <begin position="255"/>
        <end position="328"/>
    </location>
</feature>
<feature type="compositionally biased region" description="Polar residues" evidence="1">
    <location>
        <begin position="19"/>
        <end position="38"/>
    </location>
</feature>
<feature type="region of interest" description="Disordered" evidence="1">
    <location>
        <begin position="1"/>
        <end position="57"/>
    </location>
</feature>
<protein>
    <submittedName>
        <fullName evidence="2">Uncharacterized protein</fullName>
    </submittedName>
</protein>
<proteinExistence type="predicted"/>
<dbReference type="AlphaFoldDB" id="A0A7H8QRN4"/>
<gene>
    <name evidence="2" type="ORF">TRUGW13939_03215</name>
</gene>
<reference evidence="3" key="1">
    <citation type="submission" date="2020-06" db="EMBL/GenBank/DDBJ databases">
        <title>A chromosome-scale genome assembly of Talaromyces rugulosus W13939.</title>
        <authorList>
            <person name="Wang B."/>
            <person name="Guo L."/>
            <person name="Ye K."/>
            <person name="Wang L."/>
        </authorList>
    </citation>
    <scope>NUCLEOTIDE SEQUENCE [LARGE SCALE GENOMIC DNA]</scope>
    <source>
        <strain evidence="3">W13939</strain>
    </source>
</reference>
<accession>A0A7H8QRN4</accession>
<evidence type="ECO:0000313" key="2">
    <source>
        <dbReference type="EMBL" id="QKX56115.1"/>
    </source>
</evidence>
<name>A0A7H8QRN4_TALRU</name>
<feature type="compositionally biased region" description="Basic residues" evidence="1">
    <location>
        <begin position="709"/>
        <end position="721"/>
    </location>
</feature>
<dbReference type="RefSeq" id="XP_035342293.1">
    <property type="nucleotide sequence ID" value="XM_035486400.1"/>
</dbReference>
<sequence>MDPTEEEAPPPPYSAIDPLQSQTANNTGSSVASESQASRDIPTGHGNESRSDSRPLETSLSEIHIHDNVDNNSRRTLSPSNVPVITATESPQAESSSAIQPAHFASAAGYFADRGFPSDNEKRDTLVHHLTIYARSQGKDFPRRPRCWRARAAEISQHDWDTFLNFLFPSSLGPAALSSHLHRRVRAEIERDRKDRPQETDDERCARLDAVITEWNDHFFNPRGTYVTWVYIADLENGPTSPLCPNCYPQATEASRNHSRLSRSPSHNAPIPVSTEQPVHRIPRRPVPRVTYPGPEQESQRSSVTLSPLSGATSTTSSPTTLDHPATLPLTKSYQNSYTSTYPWPTNPVAWASQVSLRAQQYAEKITSQAQEYGRAIEESALARSRQVEQYSKRLEDNAIAHGRRLEEAALAKGRKIEHAGDRLGNWATGMTGIARRRTTSNALSAYEETDSMTSRSVDDVQSTSRRLSAASSIGSIESLSSIDSISTTSELEPDDLAAVRAQLTSLDEYHHRDLHSATVGLRGHIRILQQTRRDSRFLLPRVGQRGSWGRWDSPDDERQRESRRVLMKEETRLLREAFRESDRRAKQEIRELQRARRNRKLQWQHHQHKMSVPSLNIDKTTSNLELGADKEVSMPAKEEGAPIHRPASYPIPTERDHTAAAAQVPAMNPHDAAKAWANAQRVKAKELQKANKNRIKEIQKQYKETEKKQKKLSKKNKGRHYLTSASTSQIMLDQTSSASSLSLSTANLAAANRHRLSSGFTDIPSLSRQPESTSAASIRSDQNAEGPPPPPLPSADWRRQRSESEVPPPHHYAFELEGDNELLRKRQG</sequence>
<feature type="region of interest" description="Disordered" evidence="1">
    <location>
        <begin position="760"/>
        <end position="829"/>
    </location>
</feature>
<evidence type="ECO:0000256" key="1">
    <source>
        <dbReference type="SAM" id="MobiDB-lite"/>
    </source>
</evidence>
<dbReference type="Proteomes" id="UP000509510">
    <property type="component" value="Chromosome II"/>
</dbReference>
<dbReference type="EMBL" id="CP055899">
    <property type="protein sequence ID" value="QKX56115.1"/>
    <property type="molecule type" value="Genomic_DNA"/>
</dbReference>
<dbReference type="GeneID" id="55990720"/>